<organism evidence="1 2">
    <name type="scientific">Asanoa ishikariensis</name>
    <dbReference type="NCBI Taxonomy" id="137265"/>
    <lineage>
        <taxon>Bacteria</taxon>
        <taxon>Bacillati</taxon>
        <taxon>Actinomycetota</taxon>
        <taxon>Actinomycetes</taxon>
        <taxon>Micromonosporales</taxon>
        <taxon>Micromonosporaceae</taxon>
        <taxon>Asanoa</taxon>
    </lineage>
</organism>
<dbReference type="EMBL" id="FNQB01000002">
    <property type="protein sequence ID" value="SDZ32508.1"/>
    <property type="molecule type" value="Genomic_DNA"/>
</dbReference>
<reference evidence="2" key="1">
    <citation type="submission" date="2016-10" db="EMBL/GenBank/DDBJ databases">
        <authorList>
            <person name="Varghese N."/>
            <person name="Submissions S."/>
        </authorList>
    </citation>
    <scope>NUCLEOTIDE SEQUENCE [LARGE SCALE GENOMIC DNA]</scope>
    <source>
        <strain evidence="2">DSM 44718</strain>
    </source>
</reference>
<dbReference type="Proteomes" id="UP000199632">
    <property type="component" value="Unassembled WGS sequence"/>
</dbReference>
<dbReference type="AlphaFoldDB" id="A0A1H3S4H4"/>
<dbReference type="OrthoDB" id="3374366at2"/>
<dbReference type="RefSeq" id="WP_090796000.1">
    <property type="nucleotide sequence ID" value="NZ_BOND01000020.1"/>
</dbReference>
<keyword evidence="2" id="KW-1185">Reference proteome</keyword>
<evidence type="ECO:0000313" key="1">
    <source>
        <dbReference type="EMBL" id="SDZ32508.1"/>
    </source>
</evidence>
<sequence length="147" mass="16122">MEKRRATRIRQLTCVYRFDAGVRGGAGLLAARVVGDGCPLRALTHHGLLVNPHWTAMVAELIVPVVLTHLDRTGESIRQVARDGRPCVLAETRVGAVPLLGPADLEWIGGRVTVFLDEVRRAARDAGLTWTMPMWDSSPAPLYASRF</sequence>
<gene>
    <name evidence="1" type="ORF">SAMN05421684_4515</name>
</gene>
<accession>A0A1H3S4H4</accession>
<protein>
    <submittedName>
        <fullName evidence="1">Uncharacterized protein</fullName>
    </submittedName>
</protein>
<evidence type="ECO:0000313" key="2">
    <source>
        <dbReference type="Proteomes" id="UP000199632"/>
    </source>
</evidence>
<proteinExistence type="predicted"/>
<dbReference type="STRING" id="137265.SAMN05421684_4515"/>
<name>A0A1H3S4H4_9ACTN</name>